<keyword evidence="4" id="KW-0963">Cytoplasm</keyword>
<organism evidence="9 10">
    <name type="scientific">Canis lupus familiaris</name>
    <name type="common">Dog</name>
    <name type="synonym">Canis familiaris</name>
    <dbReference type="NCBI Taxonomy" id="9615"/>
    <lineage>
        <taxon>Eukaryota</taxon>
        <taxon>Metazoa</taxon>
        <taxon>Chordata</taxon>
        <taxon>Craniata</taxon>
        <taxon>Vertebrata</taxon>
        <taxon>Euteleostomi</taxon>
        <taxon>Mammalia</taxon>
        <taxon>Eutheria</taxon>
        <taxon>Laurasiatheria</taxon>
        <taxon>Carnivora</taxon>
        <taxon>Caniformia</taxon>
        <taxon>Canidae</taxon>
        <taxon>Canis</taxon>
    </lineage>
</organism>
<dbReference type="Pfam" id="PF00514">
    <property type="entry name" value="Arm"/>
    <property type="match status" value="3"/>
</dbReference>
<dbReference type="GO" id="GO:0005085">
    <property type="term" value="F:guanyl-nucleotide exchange factor activity"/>
    <property type="evidence" value="ECO:0007669"/>
    <property type="project" value="InterPro"/>
</dbReference>
<evidence type="ECO:0000256" key="2">
    <source>
        <dbReference type="ARBA" id="ARBA00004240"/>
    </source>
</evidence>
<evidence type="ECO:0000256" key="1">
    <source>
        <dbReference type="ARBA" id="ARBA00004173"/>
    </source>
</evidence>
<dbReference type="AlphaFoldDB" id="A0A8P0PH09"/>
<dbReference type="FunFam" id="1.25.10.10:FF:000141">
    <property type="entry name" value="rap1 GTPase-GDP dissociation stimulator 1 isoform X1"/>
    <property type="match status" value="1"/>
</dbReference>
<dbReference type="PROSITE" id="PS50176">
    <property type="entry name" value="ARM_REPEAT"/>
    <property type="match status" value="2"/>
</dbReference>
<evidence type="ECO:0000256" key="6">
    <source>
        <dbReference type="ARBA" id="ARBA00023128"/>
    </source>
</evidence>
<dbReference type="Proteomes" id="UP000002254">
    <property type="component" value="Chromosome 32"/>
</dbReference>
<dbReference type="PANTHER" id="PTHR10957">
    <property type="entry name" value="RAP1 GTPASE-GDP DISSOCIATION STIMULATOR 1"/>
    <property type="match status" value="1"/>
</dbReference>
<proteinExistence type="predicted"/>
<dbReference type="Ensembl" id="ENSCAFT00000102836.1">
    <property type="protein sequence ID" value="ENSCAFP00000067906.1"/>
    <property type="gene ID" value="ENSCAFG00000010267.6"/>
</dbReference>
<evidence type="ECO:0000256" key="3">
    <source>
        <dbReference type="ARBA" id="ARBA00004514"/>
    </source>
</evidence>
<dbReference type="GO" id="GO:0005829">
    <property type="term" value="C:cytosol"/>
    <property type="evidence" value="ECO:0007669"/>
    <property type="project" value="UniProtKB-SubCell"/>
</dbReference>
<dbReference type="InterPro" id="IPR016024">
    <property type="entry name" value="ARM-type_fold"/>
</dbReference>
<feature type="compositionally biased region" description="Low complexity" evidence="8">
    <location>
        <begin position="260"/>
        <end position="277"/>
    </location>
</feature>
<feature type="compositionally biased region" description="Low complexity" evidence="8">
    <location>
        <begin position="20"/>
        <end position="37"/>
    </location>
</feature>
<feature type="compositionally biased region" description="Low complexity" evidence="8">
    <location>
        <begin position="215"/>
        <end position="235"/>
    </location>
</feature>
<feature type="compositionally biased region" description="Basic and acidic residues" evidence="8">
    <location>
        <begin position="1"/>
        <end position="17"/>
    </location>
</feature>
<evidence type="ECO:0000256" key="5">
    <source>
        <dbReference type="ARBA" id="ARBA00022824"/>
    </source>
</evidence>
<evidence type="ECO:0000256" key="7">
    <source>
        <dbReference type="PROSITE-ProRule" id="PRU00259"/>
    </source>
</evidence>
<dbReference type="SUPFAM" id="SSF48371">
    <property type="entry name" value="ARM repeat"/>
    <property type="match status" value="1"/>
</dbReference>
<dbReference type="OrthoDB" id="26149at2759"/>
<keyword evidence="6" id="KW-0496">Mitochondrion</keyword>
<name>A0A8P0PH09_CANLF</name>
<dbReference type="InterPro" id="IPR040144">
    <property type="entry name" value="RAP1GDS1"/>
</dbReference>
<reference evidence="9 10" key="1">
    <citation type="journal article" date="2005" name="Nature">
        <title>Genome sequence, comparative analysis and haplotype structure of the domestic dog.</title>
        <authorList>
            <consortium name="Broad Sequencing Platform"/>
            <person name="Lindblad-Toh K."/>
            <person name="Wade C.M."/>
            <person name="Mikkelsen T.S."/>
            <person name="Karlsson E.K."/>
            <person name="Jaffe D.B."/>
            <person name="Kamal M."/>
            <person name="Clamp M."/>
            <person name="Chang J.L."/>
            <person name="Kulbokas E.J. III"/>
            <person name="Zody M.C."/>
            <person name="Mauceli E."/>
            <person name="Xie X."/>
            <person name="Breen M."/>
            <person name="Wayne R.K."/>
            <person name="Ostrander E.A."/>
            <person name="Ponting C.P."/>
            <person name="Galibert F."/>
            <person name="Smith D.R."/>
            <person name="DeJong P.J."/>
            <person name="Kirkness E."/>
            <person name="Alvarez P."/>
            <person name="Biagi T."/>
            <person name="Brockman W."/>
            <person name="Butler J."/>
            <person name="Chin C.W."/>
            <person name="Cook A."/>
            <person name="Cuff J."/>
            <person name="Daly M.J."/>
            <person name="DeCaprio D."/>
            <person name="Gnerre S."/>
            <person name="Grabherr M."/>
            <person name="Kellis M."/>
            <person name="Kleber M."/>
            <person name="Bardeleben C."/>
            <person name="Goodstadt L."/>
            <person name="Heger A."/>
            <person name="Hitte C."/>
            <person name="Kim L."/>
            <person name="Koepfli K.P."/>
            <person name="Parker H.G."/>
            <person name="Pollinger J.P."/>
            <person name="Searle S.M."/>
            <person name="Sutter N.B."/>
            <person name="Thomas R."/>
            <person name="Webber C."/>
            <person name="Baldwin J."/>
            <person name="Abebe A."/>
            <person name="Abouelleil A."/>
            <person name="Aftuck L."/>
            <person name="Ait-Zahra M."/>
            <person name="Aldredge T."/>
            <person name="Allen N."/>
            <person name="An P."/>
            <person name="Anderson S."/>
            <person name="Antoine C."/>
            <person name="Arachchi H."/>
            <person name="Aslam A."/>
            <person name="Ayotte L."/>
            <person name="Bachantsang P."/>
            <person name="Barry A."/>
            <person name="Bayul T."/>
            <person name="Benamara M."/>
            <person name="Berlin A."/>
            <person name="Bessette D."/>
            <person name="Blitshteyn B."/>
            <person name="Bloom T."/>
            <person name="Blye J."/>
            <person name="Boguslavskiy L."/>
            <person name="Bonnet C."/>
            <person name="Boukhgalter B."/>
            <person name="Brown A."/>
            <person name="Cahill P."/>
            <person name="Calixte N."/>
            <person name="Camarata J."/>
            <person name="Cheshatsang Y."/>
            <person name="Chu J."/>
            <person name="Citroen M."/>
            <person name="Collymore A."/>
            <person name="Cooke P."/>
            <person name="Dawoe T."/>
            <person name="Daza R."/>
            <person name="Decktor K."/>
            <person name="DeGray S."/>
            <person name="Dhargay N."/>
            <person name="Dooley K."/>
            <person name="Dooley K."/>
            <person name="Dorje P."/>
            <person name="Dorjee K."/>
            <person name="Dorris L."/>
            <person name="Duffey N."/>
            <person name="Dupes A."/>
            <person name="Egbiremolen O."/>
            <person name="Elong R."/>
            <person name="Falk J."/>
            <person name="Farina A."/>
            <person name="Faro S."/>
            <person name="Ferguson D."/>
            <person name="Ferreira P."/>
            <person name="Fisher S."/>
            <person name="FitzGerald M."/>
            <person name="Foley K."/>
            <person name="Foley C."/>
            <person name="Franke A."/>
            <person name="Friedrich D."/>
            <person name="Gage D."/>
            <person name="Garber M."/>
            <person name="Gearin G."/>
            <person name="Giannoukos G."/>
            <person name="Goode T."/>
            <person name="Goyette A."/>
            <person name="Graham J."/>
            <person name="Grandbois E."/>
            <person name="Gyaltsen K."/>
            <person name="Hafez N."/>
            <person name="Hagopian D."/>
            <person name="Hagos B."/>
            <person name="Hall J."/>
            <person name="Healy C."/>
            <person name="Hegarty R."/>
            <person name="Honan T."/>
            <person name="Horn A."/>
            <person name="Houde N."/>
            <person name="Hughes L."/>
            <person name="Hunnicutt L."/>
            <person name="Husby M."/>
            <person name="Jester B."/>
            <person name="Jones C."/>
            <person name="Kamat A."/>
            <person name="Kanga B."/>
            <person name="Kells C."/>
            <person name="Khazanovich D."/>
            <person name="Kieu A.C."/>
            <person name="Kisner P."/>
            <person name="Kumar M."/>
            <person name="Lance K."/>
            <person name="Landers T."/>
            <person name="Lara M."/>
            <person name="Lee W."/>
            <person name="Leger J.P."/>
            <person name="Lennon N."/>
            <person name="Leuper L."/>
            <person name="LeVine S."/>
            <person name="Liu J."/>
            <person name="Liu X."/>
            <person name="Lokyitsang Y."/>
            <person name="Lokyitsang T."/>
            <person name="Lui A."/>
            <person name="Macdonald J."/>
            <person name="Major J."/>
            <person name="Marabella R."/>
            <person name="Maru K."/>
            <person name="Matthews C."/>
            <person name="McDonough S."/>
            <person name="Mehta T."/>
            <person name="Meldrim J."/>
            <person name="Melnikov A."/>
            <person name="Meneus L."/>
            <person name="Mihalev A."/>
            <person name="Mihova T."/>
            <person name="Miller K."/>
            <person name="Mittelman R."/>
            <person name="Mlenga V."/>
            <person name="Mulrain L."/>
            <person name="Munson G."/>
            <person name="Navidi A."/>
            <person name="Naylor J."/>
            <person name="Nguyen T."/>
            <person name="Nguyen N."/>
            <person name="Nguyen C."/>
            <person name="Nguyen T."/>
            <person name="Nicol R."/>
            <person name="Norbu N."/>
            <person name="Norbu C."/>
            <person name="Novod N."/>
            <person name="Nyima T."/>
            <person name="Olandt P."/>
            <person name="O'Neill B."/>
            <person name="O'Neill K."/>
            <person name="Osman S."/>
            <person name="Oyono L."/>
            <person name="Patti C."/>
            <person name="Perrin D."/>
            <person name="Phunkhang P."/>
            <person name="Pierre F."/>
            <person name="Priest M."/>
            <person name="Rachupka A."/>
            <person name="Raghuraman S."/>
            <person name="Rameau R."/>
            <person name="Ray V."/>
            <person name="Raymond C."/>
            <person name="Rege F."/>
            <person name="Rise C."/>
            <person name="Rogers J."/>
            <person name="Rogov P."/>
            <person name="Sahalie J."/>
            <person name="Settipalli S."/>
            <person name="Sharpe T."/>
            <person name="Shea T."/>
            <person name="Sheehan M."/>
            <person name="Sherpa N."/>
            <person name="Shi J."/>
            <person name="Shih D."/>
            <person name="Sloan J."/>
            <person name="Smith C."/>
            <person name="Sparrow T."/>
            <person name="Stalker J."/>
            <person name="Stange-Thomann N."/>
            <person name="Stavropoulos S."/>
            <person name="Stone C."/>
            <person name="Stone S."/>
            <person name="Sykes S."/>
            <person name="Tchuinga P."/>
            <person name="Tenzing P."/>
            <person name="Tesfaye S."/>
            <person name="Thoulutsang D."/>
            <person name="Thoulutsang Y."/>
            <person name="Topham K."/>
            <person name="Topping I."/>
            <person name="Tsamla T."/>
            <person name="Vassiliev H."/>
            <person name="Venkataraman V."/>
            <person name="Vo A."/>
            <person name="Wangchuk T."/>
            <person name="Wangdi T."/>
            <person name="Weiand M."/>
            <person name="Wilkinson J."/>
            <person name="Wilson A."/>
            <person name="Yadav S."/>
            <person name="Yang S."/>
            <person name="Yang X."/>
            <person name="Young G."/>
            <person name="Yu Q."/>
            <person name="Zainoun J."/>
            <person name="Zembek L."/>
            <person name="Zimmer A."/>
            <person name="Lander E.S."/>
        </authorList>
    </citation>
    <scope>NUCLEOTIDE SEQUENCE [LARGE SCALE GENOMIC DNA]</scope>
    <source>
        <strain evidence="9">Boxer</strain>
    </source>
</reference>
<dbReference type="GO" id="GO:0005739">
    <property type="term" value="C:mitochondrion"/>
    <property type="evidence" value="ECO:0007669"/>
    <property type="project" value="UniProtKB-SubCell"/>
</dbReference>
<evidence type="ECO:0000313" key="9">
    <source>
        <dbReference type="Ensembl" id="ENSCAFP00000067906.1"/>
    </source>
</evidence>
<feature type="region of interest" description="Disordered" evidence="8">
    <location>
        <begin position="1"/>
        <end position="324"/>
    </location>
</feature>
<feature type="compositionally biased region" description="Low complexity" evidence="8">
    <location>
        <begin position="304"/>
        <end position="320"/>
    </location>
</feature>
<gene>
    <name evidence="9" type="primary">RAP1GDS1</name>
</gene>
<accession>A0A8P0PH09</accession>
<dbReference type="Gene3D" id="1.25.10.10">
    <property type="entry name" value="Leucine-rich Repeat Variant"/>
    <property type="match status" value="2"/>
</dbReference>
<feature type="repeat" description="ARM" evidence="7">
    <location>
        <begin position="410"/>
        <end position="452"/>
    </location>
</feature>
<protein>
    <submittedName>
        <fullName evidence="9">Rap1 GTPase-GDP dissociation stimulator 1</fullName>
    </submittedName>
</protein>
<sequence>MPGREGARSGLARDRGRPGGLARRLGGAAATSVTSAGRCPVGGARGHPSSAGGFPGVSGEARPRFRRRKALGAAPFSAAQPCCEARRGRGSPNHPAAAPLTLGARPAPRRLLGERAPSGLGLAEAQPRRRPVHGSSVSGCLRGVPAASSGDLQPARPGRPVRHTGSAGKPGGSPRDPAAHPARGLRRLQRARPRRGRERGAGDTEHARRRGRGAPGPRVGAGAAQPGSASRAPARSEPRPPQAAPAPPRPAPPRPPPLVPAAAAPPAAAAAAAAAAPPRRPPPAGPSLAAGEAEVEGGRRAARPLRGPSPRPAGSAPSGRNMDNLSDTLKKLKITAVDRTEDSLEGCLDCLLQALAQNNMETSEKIQGSGILQLFASLLIPQSSCTAKVANIIAEVAKNEFMRIPCVDAGLISPLVQLLNSKDQEVLLQTGRALGNICYDSHSLQAQLINMGVIPTLVKLLGIHCQNAALTEMCLVAFGNLAELESSKEQFASTNIAEELVKLFKKQIEHDKREMIFEVLAPLAENDAIKLQLVEAGLVECLLEIVQQKVDSDKEDDIAELKTASDLMVLLLLGDESMQKLFEGGKGNVFQRVLSWIPSNNHQLQLAGALAIANFARNDGNCIHMVDNGIVEKLMDLLDRHVEDGNVTVQHAALSALRNLAIPVVNKAKMLSAGVTEAVLKFLKSEMPPVQFKLLGTLRMLIDAQEAAEQLGKNVKLVERLVEWCEAKDHAGVMGESNRLLSALIRHSKSKDVIKTIVQSGGIKHLVTMATSEHVIMQNEALVALALIAALELGTAEKDLESAKLVQILHRLLEDERSAPEIKYNSMVLICALMGSESLHKEVQDLAFLDVVSKLRSHENKSVAQQASLTEQRLTVDS</sequence>
<evidence type="ECO:0000256" key="8">
    <source>
        <dbReference type="SAM" id="MobiDB-lite"/>
    </source>
</evidence>
<dbReference type="InterPro" id="IPR011989">
    <property type="entry name" value="ARM-like"/>
</dbReference>
<evidence type="ECO:0000256" key="4">
    <source>
        <dbReference type="ARBA" id="ARBA00022490"/>
    </source>
</evidence>
<feature type="compositionally biased region" description="Pro residues" evidence="8">
    <location>
        <begin position="239"/>
        <end position="259"/>
    </location>
</feature>
<dbReference type="FunFam" id="1.25.10.10:FF:000286">
    <property type="entry name" value="rap1 GTPase-GDP dissociation stimulator 1 isoform X5"/>
    <property type="match status" value="1"/>
</dbReference>
<dbReference type="SMART" id="SM00185">
    <property type="entry name" value="ARM"/>
    <property type="match status" value="5"/>
</dbReference>
<evidence type="ECO:0000313" key="10">
    <source>
        <dbReference type="Proteomes" id="UP000002254"/>
    </source>
</evidence>
<feature type="repeat" description="ARM" evidence="7">
    <location>
        <begin position="629"/>
        <end position="661"/>
    </location>
</feature>
<comment type="subcellular location">
    <subcellularLocation>
        <location evidence="3">Cytoplasm</location>
        <location evidence="3">Cytosol</location>
    </subcellularLocation>
    <subcellularLocation>
        <location evidence="2">Endoplasmic reticulum</location>
    </subcellularLocation>
    <subcellularLocation>
        <location evidence="1">Mitochondrion</location>
    </subcellularLocation>
</comment>
<reference evidence="9" key="2">
    <citation type="submission" date="2025-08" db="UniProtKB">
        <authorList>
            <consortium name="Ensembl"/>
        </authorList>
    </citation>
    <scope>IDENTIFICATION</scope>
</reference>
<keyword evidence="5" id="KW-0256">Endoplasmic reticulum</keyword>
<dbReference type="GO" id="GO:0005783">
    <property type="term" value="C:endoplasmic reticulum"/>
    <property type="evidence" value="ECO:0007669"/>
    <property type="project" value="UniProtKB-SubCell"/>
</dbReference>
<dbReference type="InterPro" id="IPR000225">
    <property type="entry name" value="Armadillo"/>
</dbReference>
<feature type="compositionally biased region" description="Basic residues" evidence="8">
    <location>
        <begin position="183"/>
        <end position="197"/>
    </location>
</feature>